<dbReference type="PANTHER" id="PTHR30287">
    <property type="entry name" value="MEMBRANE COMPONENT OF PREDICTED ABC SUPERFAMILY METABOLITE UPTAKE TRANSPORTER"/>
    <property type="match status" value="1"/>
</dbReference>
<feature type="domain" description="ABC3 transporter permease C-terminal" evidence="7">
    <location>
        <begin position="739"/>
        <end position="856"/>
    </location>
</feature>
<dbReference type="AlphaFoldDB" id="A0A2H3KPD2"/>
<name>A0A2H3KPD2_9CHLR</name>
<feature type="transmembrane region" description="Helical" evidence="6">
    <location>
        <begin position="436"/>
        <end position="460"/>
    </location>
</feature>
<feature type="domain" description="MacB-like periplasmic core" evidence="8">
    <location>
        <begin position="490"/>
        <end position="696"/>
    </location>
</feature>
<proteinExistence type="predicted"/>
<keyword evidence="4 6" id="KW-1133">Transmembrane helix</keyword>
<dbReference type="OrthoDB" id="9780560at2"/>
<gene>
    <name evidence="9" type="ORF">A9Q02_10720</name>
</gene>
<keyword evidence="2" id="KW-1003">Cell membrane</keyword>
<evidence type="ECO:0000313" key="10">
    <source>
        <dbReference type="Proteomes" id="UP000220922"/>
    </source>
</evidence>
<feature type="domain" description="ABC3 transporter permease C-terminal" evidence="7">
    <location>
        <begin position="263"/>
        <end position="383"/>
    </location>
</feature>
<evidence type="ECO:0000259" key="8">
    <source>
        <dbReference type="Pfam" id="PF12704"/>
    </source>
</evidence>
<feature type="transmembrane region" description="Helical" evidence="6">
    <location>
        <begin position="828"/>
        <end position="846"/>
    </location>
</feature>
<dbReference type="InterPro" id="IPR038766">
    <property type="entry name" value="Membrane_comp_ABC_pdt"/>
</dbReference>
<evidence type="ECO:0000256" key="2">
    <source>
        <dbReference type="ARBA" id="ARBA00022475"/>
    </source>
</evidence>
<evidence type="ECO:0000256" key="5">
    <source>
        <dbReference type="ARBA" id="ARBA00023136"/>
    </source>
</evidence>
<evidence type="ECO:0000256" key="6">
    <source>
        <dbReference type="SAM" id="Phobius"/>
    </source>
</evidence>
<keyword evidence="3 6" id="KW-0812">Transmembrane</keyword>
<feature type="transmembrane region" description="Helical" evidence="6">
    <location>
        <begin position="491"/>
        <end position="514"/>
    </location>
</feature>
<comment type="caution">
    <text evidence="9">The sequence shown here is derived from an EMBL/GenBank/DDBJ whole genome shotgun (WGS) entry which is preliminary data.</text>
</comment>
<reference evidence="9 10" key="1">
    <citation type="submission" date="2016-05" db="EMBL/GenBank/DDBJ databases">
        <authorList>
            <person name="Lavstsen T."/>
            <person name="Jespersen J.S."/>
        </authorList>
    </citation>
    <scope>NUCLEOTIDE SEQUENCE [LARGE SCALE GENOMIC DNA]</scope>
    <source>
        <strain evidence="9 10">B7-9</strain>
    </source>
</reference>
<keyword evidence="5 6" id="KW-0472">Membrane</keyword>
<accession>A0A2H3KPD2</accession>
<dbReference type="InterPro" id="IPR003838">
    <property type="entry name" value="ABC3_permease_C"/>
</dbReference>
<evidence type="ECO:0000256" key="1">
    <source>
        <dbReference type="ARBA" id="ARBA00004651"/>
    </source>
</evidence>
<evidence type="ECO:0000313" key="9">
    <source>
        <dbReference type="EMBL" id="PDW00071.1"/>
    </source>
</evidence>
<feature type="transmembrane region" description="Helical" evidence="6">
    <location>
        <begin position="731"/>
        <end position="756"/>
    </location>
</feature>
<dbReference type="EMBL" id="LYXE01000059">
    <property type="protein sequence ID" value="PDW00071.1"/>
    <property type="molecule type" value="Genomic_DNA"/>
</dbReference>
<feature type="domain" description="MacB-like periplasmic core" evidence="8">
    <location>
        <begin position="21"/>
        <end position="210"/>
    </location>
</feature>
<feature type="transmembrane region" description="Helical" evidence="6">
    <location>
        <begin position="777"/>
        <end position="808"/>
    </location>
</feature>
<dbReference type="PANTHER" id="PTHR30287:SF2">
    <property type="entry name" value="BLL1001 PROTEIN"/>
    <property type="match status" value="1"/>
</dbReference>
<evidence type="ECO:0000259" key="7">
    <source>
        <dbReference type="Pfam" id="PF02687"/>
    </source>
</evidence>
<sequence>MSPLLWRTSLRYLLRHPWQFGLCLLGVALGVAVVVAIDLANASASRAFALSTESVTGQATHQIIGGPSGLDDELYRQIRVELGVRTSAPVVEGYAQLPALDNQTVQLLGVDPLAEAPFRSYLAPEGGTAGDGGALVGLLATPNGVLLATETAQRAGVSPGDTLVMRIGSRTVDLQLVGVLEPSDDLSRRALESLVVADLATAQELLALVGQLSRIDLILGQEDPAFARIEAILPPGADLVPAASRTNALEQMTRAFELNLTALSLLALIVGMFLIYNTITFSVVQRRMLLGTLRCVGVTRGQVATLVLGEAFVISIIGSLAGLVLGTILGRGLVGLVTQTINDLYFVVTVRSLSLDPLVLLKGFVLGVVATLASAAVPAFEAMLTPPRTVLRRSSVEERARRMVPLLALVGLVMLALGTALLFWPAGINQQLGGLYLAFAALFTIIIGTALLTPLLTVAMMRLVRPALGRVFGLLGRMAARDVEATLSRTAVAVAALMIAVSVTIGVGLMVGSFRQTVIVWLEQSLGADIYVAAPGATANRVDTALEPAQIALLTSVEGVGAATRMRSVQIDTPTGPTTVIAIDAEGERGRDYLRFKVGGDAATWFAWENGAILISEPLAFRTGLGIGDQLSLRTDRGLRDFPIAGIYYDYTSDRGVIRMHYATYQANWDDTTISSLALYAAPGVPVDELVTRLRAAVATPNPDGTAPPLLNIGSNVSLREGTLAIFDRTFAITAVLQVLATIVAFIGILSSLMALQLERARELAVLRANGLTPGQLWGVVVGQTSLMGLTAGLFAAPLGFVLALILVYVINLRSFGWTLDLTVEPALFLQALFVSLIAAILAGIYPAHKMSRTNPALALREE</sequence>
<evidence type="ECO:0000256" key="4">
    <source>
        <dbReference type="ARBA" id="ARBA00022989"/>
    </source>
</evidence>
<feature type="transmembrane region" description="Helical" evidence="6">
    <location>
        <begin position="363"/>
        <end position="384"/>
    </location>
</feature>
<protein>
    <submittedName>
        <fullName evidence="9">Permease</fullName>
    </submittedName>
</protein>
<organism evidence="9 10">
    <name type="scientific">Candidatus Chloroploca asiatica</name>
    <dbReference type="NCBI Taxonomy" id="1506545"/>
    <lineage>
        <taxon>Bacteria</taxon>
        <taxon>Bacillati</taxon>
        <taxon>Chloroflexota</taxon>
        <taxon>Chloroflexia</taxon>
        <taxon>Chloroflexales</taxon>
        <taxon>Chloroflexineae</taxon>
        <taxon>Oscillochloridaceae</taxon>
        <taxon>Candidatus Chloroploca</taxon>
    </lineage>
</organism>
<feature type="transmembrane region" description="Helical" evidence="6">
    <location>
        <begin position="305"/>
        <end position="329"/>
    </location>
</feature>
<dbReference type="RefSeq" id="WP_097651266.1">
    <property type="nucleotide sequence ID" value="NZ_LYXE01000059.1"/>
</dbReference>
<keyword evidence="10" id="KW-1185">Reference proteome</keyword>
<feature type="transmembrane region" description="Helical" evidence="6">
    <location>
        <begin position="260"/>
        <end position="284"/>
    </location>
</feature>
<evidence type="ECO:0000256" key="3">
    <source>
        <dbReference type="ARBA" id="ARBA00022692"/>
    </source>
</evidence>
<dbReference type="Pfam" id="PF12704">
    <property type="entry name" value="MacB_PCD"/>
    <property type="match status" value="2"/>
</dbReference>
<dbReference type="InterPro" id="IPR025857">
    <property type="entry name" value="MacB_PCD"/>
</dbReference>
<feature type="transmembrane region" description="Helical" evidence="6">
    <location>
        <begin position="404"/>
        <end position="424"/>
    </location>
</feature>
<dbReference type="Proteomes" id="UP000220922">
    <property type="component" value="Unassembled WGS sequence"/>
</dbReference>
<dbReference type="GO" id="GO:0005886">
    <property type="term" value="C:plasma membrane"/>
    <property type="evidence" value="ECO:0007669"/>
    <property type="project" value="UniProtKB-SubCell"/>
</dbReference>
<comment type="subcellular location">
    <subcellularLocation>
        <location evidence="1">Cell membrane</location>
        <topology evidence="1">Multi-pass membrane protein</topology>
    </subcellularLocation>
</comment>
<dbReference type="Pfam" id="PF02687">
    <property type="entry name" value="FtsX"/>
    <property type="match status" value="2"/>
</dbReference>